<dbReference type="Proteomes" id="UP000663850">
    <property type="component" value="Unassembled WGS sequence"/>
</dbReference>
<proteinExistence type="predicted"/>
<dbReference type="Pfam" id="PF12770">
    <property type="entry name" value="CHAT"/>
    <property type="match status" value="1"/>
</dbReference>
<sequence length="508" mass="55754">MELSLEESLNGYQAAIDLIPHVVWLGTTIVHRYQNLQELRNLAAEAASTAIVARDYRRALEWLEQGRSIVMNQNLMLRSPLDDLYSADPSLAEHLKKVTAELHATASRSQDSHSTDRGEPVLSPEKIALRHRQLAKEYADLLSRARQIPGFEDFLKPARGTELISAARTGPVIIINVYEPRDRCDALILQPGRTEVAHIELPAFNSRTAADIRTRFGSSLSRGDLTALERGVHKLPVQGQTYNIESLLAVLWNDIAKPVLDFLGYKPTTCLEELPHVTWCTTGILSSLPLHAAGIYGASTNCVSDYVVSSYAPTLTALMSSAPFSAATSILAVSQEVTPGGHSNLPGTVQELAYIQAHTKEKMSYTQLTNGEASMEAVLDAMERQDCVHLACHAHQSVNDPTKSGFFLHDGTLDLVSIMGRSFKNKGLAFLSACQTAMGDQTLPDETVHLASSMLTAGYPSVIATMWSVRDKDAPFVADKVYGRLLKDGKMDYRESARALHFAITELR</sequence>
<evidence type="ECO:0000313" key="3">
    <source>
        <dbReference type="EMBL" id="CAE6412356.1"/>
    </source>
</evidence>
<protein>
    <recommendedName>
        <fullName evidence="2">CHAT domain-containing protein</fullName>
    </recommendedName>
</protein>
<feature type="compositionally biased region" description="Basic and acidic residues" evidence="1">
    <location>
        <begin position="110"/>
        <end position="119"/>
    </location>
</feature>
<dbReference type="EMBL" id="CAJMWZ010000163">
    <property type="protein sequence ID" value="CAE6412356.1"/>
    <property type="molecule type" value="Genomic_DNA"/>
</dbReference>
<accession>A0A8H2X363</accession>
<feature type="region of interest" description="Disordered" evidence="1">
    <location>
        <begin position="103"/>
        <end position="123"/>
    </location>
</feature>
<feature type="domain" description="CHAT" evidence="2">
    <location>
        <begin position="250"/>
        <end position="501"/>
    </location>
</feature>
<evidence type="ECO:0000259" key="2">
    <source>
        <dbReference type="Pfam" id="PF12770"/>
    </source>
</evidence>
<reference evidence="3" key="1">
    <citation type="submission" date="2021-01" db="EMBL/GenBank/DDBJ databases">
        <authorList>
            <person name="Kaushik A."/>
        </authorList>
    </citation>
    <scope>NUCLEOTIDE SEQUENCE</scope>
    <source>
        <strain evidence="3">Type strain: AG8-Rh-89/</strain>
    </source>
</reference>
<evidence type="ECO:0000313" key="4">
    <source>
        <dbReference type="Proteomes" id="UP000663850"/>
    </source>
</evidence>
<evidence type="ECO:0000256" key="1">
    <source>
        <dbReference type="SAM" id="MobiDB-lite"/>
    </source>
</evidence>
<organism evidence="3 4">
    <name type="scientific">Rhizoctonia solani</name>
    <dbReference type="NCBI Taxonomy" id="456999"/>
    <lineage>
        <taxon>Eukaryota</taxon>
        <taxon>Fungi</taxon>
        <taxon>Dikarya</taxon>
        <taxon>Basidiomycota</taxon>
        <taxon>Agaricomycotina</taxon>
        <taxon>Agaricomycetes</taxon>
        <taxon>Cantharellales</taxon>
        <taxon>Ceratobasidiaceae</taxon>
        <taxon>Rhizoctonia</taxon>
    </lineage>
</organism>
<gene>
    <name evidence="3" type="ORF">RDB_LOCUS2349</name>
</gene>
<comment type="caution">
    <text evidence="3">The sequence shown here is derived from an EMBL/GenBank/DDBJ whole genome shotgun (WGS) entry which is preliminary data.</text>
</comment>
<dbReference type="InterPro" id="IPR024983">
    <property type="entry name" value="CHAT_dom"/>
</dbReference>
<dbReference type="AlphaFoldDB" id="A0A8H2X363"/>
<name>A0A8H2X363_9AGAM</name>